<keyword evidence="3" id="KW-1185">Reference proteome</keyword>
<dbReference type="GO" id="GO:0004177">
    <property type="term" value="F:aminopeptidase activity"/>
    <property type="evidence" value="ECO:0007669"/>
    <property type="project" value="UniProtKB-KW"/>
</dbReference>
<keyword evidence="2" id="KW-0378">Hydrolase</keyword>
<feature type="transmembrane region" description="Helical" evidence="1">
    <location>
        <begin position="197"/>
        <end position="220"/>
    </location>
</feature>
<evidence type="ECO:0000313" key="3">
    <source>
        <dbReference type="Proteomes" id="UP001235874"/>
    </source>
</evidence>
<dbReference type="Proteomes" id="UP001235874">
    <property type="component" value="Chromosome"/>
</dbReference>
<feature type="transmembrane region" description="Helical" evidence="1">
    <location>
        <begin position="251"/>
        <end position="271"/>
    </location>
</feature>
<feature type="transmembrane region" description="Helical" evidence="1">
    <location>
        <begin position="110"/>
        <end position="130"/>
    </location>
</feature>
<dbReference type="AlphaFoldDB" id="A0AAJ6HVX9"/>
<reference evidence="2 3" key="1">
    <citation type="submission" date="2023-07" db="EMBL/GenBank/DDBJ databases">
        <title>Micromonospora profundi TRM 95458 converts glycerol to a new osmotic compound.</title>
        <authorList>
            <person name="Lu D."/>
        </authorList>
    </citation>
    <scope>NUCLEOTIDE SEQUENCE [LARGE SCALE GENOMIC DNA]</scope>
    <source>
        <strain evidence="2 3">TRM95458</strain>
    </source>
</reference>
<evidence type="ECO:0000313" key="2">
    <source>
        <dbReference type="EMBL" id="WLS48245.1"/>
    </source>
</evidence>
<protein>
    <submittedName>
        <fullName evidence="2">Aminopeptidase</fullName>
    </submittedName>
</protein>
<name>A0AAJ6HVX9_9ACTN</name>
<dbReference type="EMBL" id="CP130472">
    <property type="protein sequence ID" value="WLS48245.1"/>
    <property type="molecule type" value="Genomic_DNA"/>
</dbReference>
<keyword evidence="1" id="KW-1133">Transmembrane helix</keyword>
<keyword evidence="1" id="KW-0812">Transmembrane</keyword>
<keyword evidence="2" id="KW-0645">Protease</keyword>
<feature type="transmembrane region" description="Helical" evidence="1">
    <location>
        <begin position="54"/>
        <end position="75"/>
    </location>
</feature>
<feature type="transmembrane region" description="Helical" evidence="1">
    <location>
        <begin position="31"/>
        <end position="47"/>
    </location>
</feature>
<keyword evidence="2" id="KW-0031">Aminopeptidase</keyword>
<feature type="transmembrane region" description="Helical" evidence="1">
    <location>
        <begin position="167"/>
        <end position="190"/>
    </location>
</feature>
<dbReference type="RefSeq" id="WP_306273668.1">
    <property type="nucleotide sequence ID" value="NZ_CP130472.1"/>
</dbReference>
<accession>A0AAJ6HVX9</accession>
<dbReference type="KEGG" id="mprn:Q3V37_14040"/>
<keyword evidence="1" id="KW-0472">Membrane</keyword>
<gene>
    <name evidence="2" type="ORF">Q3V37_14040</name>
</gene>
<evidence type="ECO:0000256" key="1">
    <source>
        <dbReference type="SAM" id="Phobius"/>
    </source>
</evidence>
<organism evidence="2 3">
    <name type="scientific">Micromonospora profundi</name>
    <dbReference type="NCBI Taxonomy" id="1420889"/>
    <lineage>
        <taxon>Bacteria</taxon>
        <taxon>Bacillati</taxon>
        <taxon>Actinomycetota</taxon>
        <taxon>Actinomycetes</taxon>
        <taxon>Micromonosporales</taxon>
        <taxon>Micromonosporaceae</taxon>
        <taxon>Micromonospora</taxon>
    </lineage>
</organism>
<feature type="transmembrane region" description="Helical" evidence="1">
    <location>
        <begin position="137"/>
        <end position="155"/>
    </location>
</feature>
<proteinExistence type="predicted"/>
<sequence length="281" mass="29222">MRLSSGLLVGSAVAGLLSIAAALLAMPAASLQFTLVMLLALLGYVLLERGARRVRWPVAVGIGLLAAVATTRLLWWREQADEAGWLTYGQGVATMAMSEPAREMIDRERLAALGLLLGVVCLAAGALALPSRGRRRGAVTSVLALVLLAWLGLSLGRGSDRQPLLDLAATVWPALLAAVVAIGAFALSGWRADRHWLLPLGLFLLSVAAAHACSELATAWSDWVIATGPPSDAFLEPGMRVNTSADNFPQVSWAVSAAITLAGVGMVAVGASRSSREADAA</sequence>